<proteinExistence type="predicted"/>
<dbReference type="Pfam" id="PF00646">
    <property type="entry name" value="F-box"/>
    <property type="match status" value="2"/>
</dbReference>
<protein>
    <recommendedName>
        <fullName evidence="1">F-box domain-containing protein</fullName>
    </recommendedName>
</protein>
<dbReference type="InterPro" id="IPR036047">
    <property type="entry name" value="F-box-like_dom_sf"/>
</dbReference>
<evidence type="ECO:0000259" key="1">
    <source>
        <dbReference type="PROSITE" id="PS50181"/>
    </source>
</evidence>
<name>A0A3N4IWH5_ASCIM</name>
<evidence type="ECO:0000313" key="3">
    <source>
        <dbReference type="Proteomes" id="UP000275078"/>
    </source>
</evidence>
<organism evidence="2 3">
    <name type="scientific">Ascobolus immersus RN42</name>
    <dbReference type="NCBI Taxonomy" id="1160509"/>
    <lineage>
        <taxon>Eukaryota</taxon>
        <taxon>Fungi</taxon>
        <taxon>Dikarya</taxon>
        <taxon>Ascomycota</taxon>
        <taxon>Pezizomycotina</taxon>
        <taxon>Pezizomycetes</taxon>
        <taxon>Pezizales</taxon>
        <taxon>Ascobolaceae</taxon>
        <taxon>Ascobolus</taxon>
    </lineage>
</organism>
<feature type="domain" description="F-box" evidence="1">
    <location>
        <begin position="186"/>
        <end position="233"/>
    </location>
</feature>
<dbReference type="Proteomes" id="UP000275078">
    <property type="component" value="Unassembled WGS sequence"/>
</dbReference>
<dbReference type="AlphaFoldDB" id="A0A3N4IWH5"/>
<dbReference type="InterPro" id="IPR001810">
    <property type="entry name" value="F-box_dom"/>
</dbReference>
<dbReference type="SUPFAM" id="SSF81383">
    <property type="entry name" value="F-box domain"/>
    <property type="match status" value="1"/>
</dbReference>
<sequence>MSSRQLDYQPTRPSFFALPIELRLRIYDYFSAFTLLVLAATSRSLRSEILQHPAIYTNSRGYRQTPAEWWPDRLANSEFSMRNISHLTQRRERNLLLETLALWMPFPPGTPAITASRRRPVIRNYGCCQNWKCLKISKIDDFVNQAKNIKTTPQPFFPPTPQEPILNHHTMSNQLPDQPLAEPPLPHTLFSLPIEIRLEIFQNCSAFTLLVLAATSRSLRAEILQYPAIYQKSAGFTAYPGAWWPDDDGPQRSVFSIRNITQVTTLSERNLLHNTLFLWNPRRGTPVPPLVNGPRRTFVYTPGLRSFQAPSTYYRFLAKRCYGCCINCLEICPIDDFAAEVTEWIGVHYMQRMWEESCYDC</sequence>
<accession>A0A3N4IWH5</accession>
<reference evidence="2 3" key="1">
    <citation type="journal article" date="2018" name="Nat. Ecol. Evol.">
        <title>Pezizomycetes genomes reveal the molecular basis of ectomycorrhizal truffle lifestyle.</title>
        <authorList>
            <person name="Murat C."/>
            <person name="Payen T."/>
            <person name="Noel B."/>
            <person name="Kuo A."/>
            <person name="Morin E."/>
            <person name="Chen J."/>
            <person name="Kohler A."/>
            <person name="Krizsan K."/>
            <person name="Balestrini R."/>
            <person name="Da Silva C."/>
            <person name="Montanini B."/>
            <person name="Hainaut M."/>
            <person name="Levati E."/>
            <person name="Barry K.W."/>
            <person name="Belfiori B."/>
            <person name="Cichocki N."/>
            <person name="Clum A."/>
            <person name="Dockter R.B."/>
            <person name="Fauchery L."/>
            <person name="Guy J."/>
            <person name="Iotti M."/>
            <person name="Le Tacon F."/>
            <person name="Lindquist E.A."/>
            <person name="Lipzen A."/>
            <person name="Malagnac F."/>
            <person name="Mello A."/>
            <person name="Molinier V."/>
            <person name="Miyauchi S."/>
            <person name="Poulain J."/>
            <person name="Riccioni C."/>
            <person name="Rubini A."/>
            <person name="Sitrit Y."/>
            <person name="Splivallo R."/>
            <person name="Traeger S."/>
            <person name="Wang M."/>
            <person name="Zifcakova L."/>
            <person name="Wipf D."/>
            <person name="Zambonelli A."/>
            <person name="Paolocci F."/>
            <person name="Nowrousian M."/>
            <person name="Ottonello S."/>
            <person name="Baldrian P."/>
            <person name="Spatafora J.W."/>
            <person name="Henrissat B."/>
            <person name="Nagy L.G."/>
            <person name="Aury J.M."/>
            <person name="Wincker P."/>
            <person name="Grigoriev I.V."/>
            <person name="Bonfante P."/>
            <person name="Martin F.M."/>
        </authorList>
    </citation>
    <scope>NUCLEOTIDE SEQUENCE [LARGE SCALE GENOMIC DNA]</scope>
    <source>
        <strain evidence="2 3">RN42</strain>
    </source>
</reference>
<evidence type="ECO:0000313" key="2">
    <source>
        <dbReference type="EMBL" id="RPA85974.1"/>
    </source>
</evidence>
<dbReference type="SMART" id="SM00256">
    <property type="entry name" value="FBOX"/>
    <property type="match status" value="2"/>
</dbReference>
<dbReference type="OrthoDB" id="5372935at2759"/>
<gene>
    <name evidence="2" type="ORF">BJ508DRAFT_373167</name>
</gene>
<dbReference type="PROSITE" id="PS50181">
    <property type="entry name" value="FBOX"/>
    <property type="match status" value="1"/>
</dbReference>
<dbReference type="EMBL" id="ML119651">
    <property type="protein sequence ID" value="RPA85974.1"/>
    <property type="molecule type" value="Genomic_DNA"/>
</dbReference>
<keyword evidence="3" id="KW-1185">Reference proteome</keyword>